<gene>
    <name evidence="2" type="ORF">ACH5RR_032527</name>
</gene>
<protein>
    <submittedName>
        <fullName evidence="2">Uncharacterized protein</fullName>
    </submittedName>
</protein>
<dbReference type="Proteomes" id="UP001630127">
    <property type="component" value="Unassembled WGS sequence"/>
</dbReference>
<organism evidence="2 3">
    <name type="scientific">Cinchona calisaya</name>
    <dbReference type="NCBI Taxonomy" id="153742"/>
    <lineage>
        <taxon>Eukaryota</taxon>
        <taxon>Viridiplantae</taxon>
        <taxon>Streptophyta</taxon>
        <taxon>Embryophyta</taxon>
        <taxon>Tracheophyta</taxon>
        <taxon>Spermatophyta</taxon>
        <taxon>Magnoliopsida</taxon>
        <taxon>eudicotyledons</taxon>
        <taxon>Gunneridae</taxon>
        <taxon>Pentapetalae</taxon>
        <taxon>asterids</taxon>
        <taxon>lamiids</taxon>
        <taxon>Gentianales</taxon>
        <taxon>Rubiaceae</taxon>
        <taxon>Cinchonoideae</taxon>
        <taxon>Cinchoneae</taxon>
        <taxon>Cinchona</taxon>
    </lineage>
</organism>
<accession>A0ABD2YMJ7</accession>
<feature type="compositionally biased region" description="Basic and acidic residues" evidence="1">
    <location>
        <begin position="25"/>
        <end position="48"/>
    </location>
</feature>
<comment type="caution">
    <text evidence="2">The sequence shown here is derived from an EMBL/GenBank/DDBJ whole genome shotgun (WGS) entry which is preliminary data.</text>
</comment>
<name>A0ABD2YMJ7_9GENT</name>
<feature type="compositionally biased region" description="Basic residues" evidence="1">
    <location>
        <begin position="89"/>
        <end position="98"/>
    </location>
</feature>
<evidence type="ECO:0000313" key="2">
    <source>
        <dbReference type="EMBL" id="KAL3507145.1"/>
    </source>
</evidence>
<dbReference type="AlphaFoldDB" id="A0ABD2YMJ7"/>
<reference evidence="2 3" key="1">
    <citation type="submission" date="2024-11" db="EMBL/GenBank/DDBJ databases">
        <title>A near-complete genome assembly of Cinchona calisaya.</title>
        <authorList>
            <person name="Lian D.C."/>
            <person name="Zhao X.W."/>
            <person name="Wei L."/>
        </authorList>
    </citation>
    <scope>NUCLEOTIDE SEQUENCE [LARGE SCALE GENOMIC DNA]</scope>
    <source>
        <tissue evidence="2">Nenye</tissue>
    </source>
</reference>
<sequence length="98" mass="11029">MEKKSKKTPTTKDHSNHCAGRRKGLGKEEIRKKEEWHEVAGKREEGRGGEGWVMKEGQDLEEWKRGLRGREEGEEGGRRGAGDGDGKMGRTRKRGGRG</sequence>
<dbReference type="EMBL" id="JBJUIK010000013">
    <property type="protein sequence ID" value="KAL3507145.1"/>
    <property type="molecule type" value="Genomic_DNA"/>
</dbReference>
<proteinExistence type="predicted"/>
<feature type="compositionally biased region" description="Basic and acidic residues" evidence="1">
    <location>
        <begin position="56"/>
        <end position="88"/>
    </location>
</feature>
<feature type="region of interest" description="Disordered" evidence="1">
    <location>
        <begin position="1"/>
        <end position="98"/>
    </location>
</feature>
<evidence type="ECO:0000256" key="1">
    <source>
        <dbReference type="SAM" id="MobiDB-lite"/>
    </source>
</evidence>
<keyword evidence="3" id="KW-1185">Reference proteome</keyword>
<evidence type="ECO:0000313" key="3">
    <source>
        <dbReference type="Proteomes" id="UP001630127"/>
    </source>
</evidence>